<keyword evidence="4" id="KW-1185">Reference proteome</keyword>
<evidence type="ECO:0000256" key="1">
    <source>
        <dbReference type="ARBA" id="ARBA00022845"/>
    </source>
</evidence>
<dbReference type="InterPro" id="IPR032528">
    <property type="entry name" value="Ribosom_S30AE_C"/>
</dbReference>
<dbReference type="CDD" id="cd00552">
    <property type="entry name" value="RaiA"/>
    <property type="match status" value="1"/>
</dbReference>
<dbReference type="Proteomes" id="UP000095751">
    <property type="component" value="Unassembled WGS sequence"/>
</dbReference>
<dbReference type="GO" id="GO:0022627">
    <property type="term" value="C:cytosolic small ribosomal subunit"/>
    <property type="evidence" value="ECO:0007669"/>
    <property type="project" value="TreeGrafter"/>
</dbReference>
<name>A0A1E7FDR1_9STRA</name>
<gene>
    <name evidence="3" type="ORF">FRACYDRAFT_217820</name>
</gene>
<dbReference type="KEGG" id="fcy:FRACYDRAFT_217820"/>
<organism evidence="3 4">
    <name type="scientific">Fragilariopsis cylindrus CCMP1102</name>
    <dbReference type="NCBI Taxonomy" id="635003"/>
    <lineage>
        <taxon>Eukaryota</taxon>
        <taxon>Sar</taxon>
        <taxon>Stramenopiles</taxon>
        <taxon>Ochrophyta</taxon>
        <taxon>Bacillariophyta</taxon>
        <taxon>Bacillariophyceae</taxon>
        <taxon>Bacillariophycidae</taxon>
        <taxon>Bacillariales</taxon>
        <taxon>Bacillariaceae</taxon>
        <taxon>Fragilariopsis</taxon>
    </lineage>
</organism>
<dbReference type="OrthoDB" id="10253151at2759"/>
<dbReference type="PANTHER" id="PTHR33231">
    <property type="entry name" value="30S RIBOSOMAL PROTEIN"/>
    <property type="match status" value="1"/>
</dbReference>
<reference evidence="3 4" key="1">
    <citation type="submission" date="2016-09" db="EMBL/GenBank/DDBJ databases">
        <title>Extensive genetic diversity and differential bi-allelic expression allows diatom success in the polar Southern Ocean.</title>
        <authorList>
            <consortium name="DOE Joint Genome Institute"/>
            <person name="Mock T."/>
            <person name="Otillar R.P."/>
            <person name="Strauss J."/>
            <person name="Dupont C."/>
            <person name="Frickenhaus S."/>
            <person name="Maumus F."/>
            <person name="Mcmullan M."/>
            <person name="Sanges R."/>
            <person name="Schmutz J."/>
            <person name="Toseland A."/>
            <person name="Valas R."/>
            <person name="Veluchamy A."/>
            <person name="Ward B.J."/>
            <person name="Allen A."/>
            <person name="Barry K."/>
            <person name="Falciatore A."/>
            <person name="Ferrante M."/>
            <person name="Fortunato A.E."/>
            <person name="Gloeckner G."/>
            <person name="Gruber A."/>
            <person name="Hipkin R."/>
            <person name="Janech M."/>
            <person name="Kroth P."/>
            <person name="Leese F."/>
            <person name="Lindquist E."/>
            <person name="Lyon B.R."/>
            <person name="Martin J."/>
            <person name="Mayer C."/>
            <person name="Parker M."/>
            <person name="Quesneville H."/>
            <person name="Raymond J."/>
            <person name="Uhlig C."/>
            <person name="Valentin K.U."/>
            <person name="Worden A.Z."/>
            <person name="Armbrust E.V."/>
            <person name="Bowler C."/>
            <person name="Green B."/>
            <person name="Moulton V."/>
            <person name="Van Oosterhout C."/>
            <person name="Grigoriev I."/>
        </authorList>
    </citation>
    <scope>NUCLEOTIDE SEQUENCE [LARGE SCALE GENOMIC DNA]</scope>
    <source>
        <strain evidence="3 4">CCMP1102</strain>
    </source>
</reference>
<evidence type="ECO:0000313" key="4">
    <source>
        <dbReference type="Proteomes" id="UP000095751"/>
    </source>
</evidence>
<dbReference type="InterPro" id="IPR003489">
    <property type="entry name" value="RHF/RaiA"/>
</dbReference>
<dbReference type="InterPro" id="IPR036567">
    <property type="entry name" value="RHF-like"/>
</dbReference>
<evidence type="ECO:0000313" key="3">
    <source>
        <dbReference type="EMBL" id="OEU16185.1"/>
    </source>
</evidence>
<evidence type="ECO:0000259" key="2">
    <source>
        <dbReference type="Pfam" id="PF16321"/>
    </source>
</evidence>
<dbReference type="PANTHER" id="PTHR33231:SF1">
    <property type="entry name" value="30S RIBOSOMAL PROTEIN"/>
    <property type="match status" value="1"/>
</dbReference>
<sequence length="221" mass="24311">MTKNAATGANLVITGNNIDLTDALQEYAQKRIGGLLEKLGSGGVVNYCEVHLSVSKNPAVKDGHRVDCTTSLKGLNIHCKEESPDMYASIDAASKDIARKLQKYRTRRKEGWHSGNKMGDDLTDALEELELDDTDDEVAAKVAQMEHDKSVSKGGDFIDPNEPNIMKVNSYDLDNAIPIKEAIFALDYVDHDFFVFKDEETGKPSIVYKRNAGGIGHIEIP</sequence>
<dbReference type="GO" id="GO:0045900">
    <property type="term" value="P:negative regulation of translational elongation"/>
    <property type="evidence" value="ECO:0007669"/>
    <property type="project" value="TreeGrafter"/>
</dbReference>
<dbReference type="NCBIfam" id="TIGR00741">
    <property type="entry name" value="yfiA"/>
    <property type="match status" value="1"/>
</dbReference>
<dbReference type="InterPro" id="IPR050574">
    <property type="entry name" value="HPF/YfiA_ribosome-assoc"/>
</dbReference>
<dbReference type="InterPro" id="IPR038416">
    <property type="entry name" value="Ribosom_S30AE_C_sf"/>
</dbReference>
<keyword evidence="1" id="KW-0810">Translation regulation</keyword>
<dbReference type="SUPFAM" id="SSF69754">
    <property type="entry name" value="Ribosome binding protein Y (YfiA homologue)"/>
    <property type="match status" value="1"/>
</dbReference>
<dbReference type="EMBL" id="KV784358">
    <property type="protein sequence ID" value="OEU16185.1"/>
    <property type="molecule type" value="Genomic_DNA"/>
</dbReference>
<proteinExistence type="predicted"/>
<dbReference type="InParanoid" id="A0A1E7FDR1"/>
<keyword evidence="3" id="KW-0689">Ribosomal protein</keyword>
<keyword evidence="3" id="KW-0687">Ribonucleoprotein</keyword>
<dbReference type="GO" id="GO:0043024">
    <property type="term" value="F:ribosomal small subunit binding"/>
    <property type="evidence" value="ECO:0007669"/>
    <property type="project" value="TreeGrafter"/>
</dbReference>
<dbReference type="Gene3D" id="3.30.505.50">
    <property type="entry name" value="Sigma 54 modulation/S30EA ribosomal protein, C-terminal domain"/>
    <property type="match status" value="1"/>
</dbReference>
<dbReference type="Pfam" id="PF02482">
    <property type="entry name" value="Ribosomal_S30AE"/>
    <property type="match status" value="1"/>
</dbReference>
<protein>
    <submittedName>
        <fullName evidence="3">Ribosomal protein S30Ae/sigma 54 modulation protein</fullName>
    </submittedName>
</protein>
<dbReference type="Gene3D" id="3.30.160.100">
    <property type="entry name" value="Ribosome hibernation promotion factor-like"/>
    <property type="match status" value="1"/>
</dbReference>
<dbReference type="AlphaFoldDB" id="A0A1E7FDR1"/>
<accession>A0A1E7FDR1</accession>
<feature type="domain" description="Sigma 54 modulation/S30EA ribosomal protein C-terminal" evidence="2">
    <location>
        <begin position="162"/>
        <end position="216"/>
    </location>
</feature>
<dbReference type="Pfam" id="PF16321">
    <property type="entry name" value="Ribosom_S30AE_C"/>
    <property type="match status" value="1"/>
</dbReference>